<keyword evidence="8 11" id="KW-0547">Nucleotide-binding</keyword>
<evidence type="ECO:0000256" key="3">
    <source>
        <dbReference type="ARBA" id="ARBA00001968"/>
    </source>
</evidence>
<dbReference type="InterPro" id="IPR006146">
    <property type="entry name" value="5'-Nucleotdase_CS"/>
</dbReference>
<comment type="cofactor">
    <cofactor evidence="3">
        <name>a divalent metal cation</name>
        <dbReference type="ChEBI" id="CHEBI:60240"/>
    </cofactor>
</comment>
<evidence type="ECO:0000256" key="10">
    <source>
        <dbReference type="ARBA" id="ARBA00023268"/>
    </source>
</evidence>
<dbReference type="GO" id="GO:0046872">
    <property type="term" value="F:metal ion binding"/>
    <property type="evidence" value="ECO:0007669"/>
    <property type="project" value="UniProtKB-KW"/>
</dbReference>
<dbReference type="Proteomes" id="UP000506160">
    <property type="component" value="Unassembled WGS sequence"/>
</dbReference>
<feature type="domain" description="5'-Nucleotidase C-terminal" evidence="13">
    <location>
        <begin position="356"/>
        <end position="548"/>
    </location>
</feature>
<dbReference type="SUPFAM" id="SSF55816">
    <property type="entry name" value="5'-nucleotidase (syn. UDP-sugar hydrolase), C-terminal domain"/>
    <property type="match status" value="1"/>
</dbReference>
<comment type="caution">
    <text evidence="14">The sequence shown here is derived from an EMBL/GenBank/DDBJ whole genome shotgun (WGS) entry which is preliminary data.</text>
</comment>
<evidence type="ECO:0000256" key="8">
    <source>
        <dbReference type="ARBA" id="ARBA00022741"/>
    </source>
</evidence>
<dbReference type="Pfam" id="PF02872">
    <property type="entry name" value="5_nucleotid_C"/>
    <property type="match status" value="1"/>
</dbReference>
<evidence type="ECO:0000256" key="4">
    <source>
        <dbReference type="ARBA" id="ARBA00004196"/>
    </source>
</evidence>
<dbReference type="Gene3D" id="3.90.780.10">
    <property type="entry name" value="5'-Nucleotidase, C-terminal domain"/>
    <property type="match status" value="1"/>
</dbReference>
<evidence type="ECO:0000256" key="5">
    <source>
        <dbReference type="ARBA" id="ARBA00006654"/>
    </source>
</evidence>
<organism evidence="14 15">
    <name type="scientific">Candidatus Schmidhempelia bombi str. Bimp</name>
    <dbReference type="NCBI Taxonomy" id="1387197"/>
    <lineage>
        <taxon>Bacteria</taxon>
        <taxon>Pseudomonadati</taxon>
        <taxon>Pseudomonadota</taxon>
        <taxon>Gammaproteobacteria</taxon>
        <taxon>Orbales</taxon>
        <taxon>Orbaceae</taxon>
        <taxon>Candidatus Schmidhempelia</taxon>
    </lineage>
</organism>
<evidence type="ECO:0000256" key="2">
    <source>
        <dbReference type="ARBA" id="ARBA00001730"/>
    </source>
</evidence>
<dbReference type="InterPro" id="IPR041827">
    <property type="entry name" value="CpdB_N"/>
</dbReference>
<keyword evidence="7" id="KW-0732">Signal</keyword>
<dbReference type="Pfam" id="PF00149">
    <property type="entry name" value="Metallophos"/>
    <property type="match status" value="1"/>
</dbReference>
<evidence type="ECO:0000256" key="1">
    <source>
        <dbReference type="ARBA" id="ARBA00000527"/>
    </source>
</evidence>
<dbReference type="InterPro" id="IPR006294">
    <property type="entry name" value="Cyc_nuc_PDE_nucleotidase"/>
</dbReference>
<comment type="catalytic activity">
    <reaction evidence="2">
        <text>a nucleoside 2',3'-cyclic phosphate + H2O = a nucleoside 3'-phosphate + H(+)</text>
        <dbReference type="Rhea" id="RHEA:19621"/>
        <dbReference type="ChEBI" id="CHEBI:15377"/>
        <dbReference type="ChEBI" id="CHEBI:15378"/>
        <dbReference type="ChEBI" id="CHEBI:66949"/>
        <dbReference type="ChEBI" id="CHEBI:66954"/>
        <dbReference type="EC" id="3.1.4.16"/>
    </reaction>
</comment>
<evidence type="ECO:0000313" key="14">
    <source>
        <dbReference type="EMBL" id="TEA27359.1"/>
    </source>
</evidence>
<reference evidence="14 15" key="1">
    <citation type="journal article" date="2014" name="Appl. Environ. Microbiol.">
        <title>Genomic features of a bumble bee symbiont reflect its host environment.</title>
        <authorList>
            <person name="Martinson V.G."/>
            <person name="Magoc T."/>
            <person name="Koch H."/>
            <person name="Salzberg S.L."/>
            <person name="Moran N.A."/>
        </authorList>
    </citation>
    <scope>NUCLEOTIDE SEQUENCE [LARGE SCALE GENOMIC DNA]</scope>
    <source>
        <strain evidence="14 15">Bimp</strain>
    </source>
</reference>
<comment type="similarity">
    <text evidence="5 11">Belongs to the 5'-nucleotidase family.</text>
</comment>
<dbReference type="GO" id="GO:0008254">
    <property type="term" value="F:3'-nucleotidase activity"/>
    <property type="evidence" value="ECO:0007669"/>
    <property type="project" value="UniProtKB-EC"/>
</dbReference>
<dbReference type="NCBIfam" id="TIGR01390">
    <property type="entry name" value="CycNucDiestase"/>
    <property type="match status" value="1"/>
</dbReference>
<dbReference type="SUPFAM" id="SSF56300">
    <property type="entry name" value="Metallo-dependent phosphatases"/>
    <property type="match status" value="1"/>
</dbReference>
<dbReference type="InterPro" id="IPR008334">
    <property type="entry name" value="5'-Nucleotdase_C"/>
</dbReference>
<dbReference type="PROSITE" id="PS00785">
    <property type="entry name" value="5_NUCLEOTIDASE_1"/>
    <property type="match status" value="1"/>
</dbReference>
<dbReference type="InterPro" id="IPR036907">
    <property type="entry name" value="5'-Nucleotdase_C_sf"/>
</dbReference>
<evidence type="ECO:0000256" key="7">
    <source>
        <dbReference type="ARBA" id="ARBA00022729"/>
    </source>
</evidence>
<evidence type="ECO:0000313" key="15">
    <source>
        <dbReference type="Proteomes" id="UP000506160"/>
    </source>
</evidence>
<dbReference type="CDD" id="cd07410">
    <property type="entry name" value="MPP_CpdB_N"/>
    <property type="match status" value="1"/>
</dbReference>
<evidence type="ECO:0000256" key="11">
    <source>
        <dbReference type="RuleBase" id="RU362119"/>
    </source>
</evidence>
<feature type="domain" description="Calcineurin-like phosphoesterase" evidence="12">
    <location>
        <begin position="25"/>
        <end position="261"/>
    </location>
</feature>
<comment type="subcellular location">
    <subcellularLocation>
        <location evidence="4">Cell envelope</location>
    </subcellularLocation>
</comment>
<dbReference type="PRINTS" id="PR01607">
    <property type="entry name" value="APYRASEFAMLY"/>
</dbReference>
<proteinExistence type="inferred from homology"/>
<dbReference type="PANTHER" id="PTHR11575:SF6">
    <property type="entry name" value="2',3'-CYCLIC-NUCLEOTIDE 2'-PHOSPHODIESTERASE_3'-NUCLEOTIDASE"/>
    <property type="match status" value="1"/>
</dbReference>
<accession>A0AB94ID59</accession>
<dbReference type="FunFam" id="3.60.21.10:FF:000037">
    <property type="entry name" value="Bifunctional 2',3'-cyclic-nucleotide 2'-phosphodiesterase/3'-nucleotidase"/>
    <property type="match status" value="1"/>
</dbReference>
<dbReference type="Gene3D" id="3.60.21.10">
    <property type="match status" value="1"/>
</dbReference>
<dbReference type="GO" id="GO:0009166">
    <property type="term" value="P:nucleotide catabolic process"/>
    <property type="evidence" value="ECO:0007669"/>
    <property type="project" value="InterPro"/>
</dbReference>
<dbReference type="NCBIfam" id="NF006938">
    <property type="entry name" value="PRK09420.1"/>
    <property type="match status" value="1"/>
</dbReference>
<dbReference type="GO" id="GO:0030288">
    <property type="term" value="C:outer membrane-bounded periplasmic space"/>
    <property type="evidence" value="ECO:0007669"/>
    <property type="project" value="TreeGrafter"/>
</dbReference>
<dbReference type="PROSITE" id="PS00786">
    <property type="entry name" value="5_NUCLEOTIDASE_2"/>
    <property type="match status" value="1"/>
</dbReference>
<evidence type="ECO:0000259" key="12">
    <source>
        <dbReference type="Pfam" id="PF00149"/>
    </source>
</evidence>
<dbReference type="InterPro" id="IPR004843">
    <property type="entry name" value="Calcineurin-like_PHP"/>
</dbReference>
<protein>
    <submittedName>
        <fullName evidence="14">Bifunctional 2',3'-cyclic-nucleotide 2'-phosphodiesterase/3'-nucleotidase</fullName>
    </submittedName>
</protein>
<keyword evidence="6" id="KW-0479">Metal-binding</keyword>
<dbReference type="GO" id="GO:0008663">
    <property type="term" value="F:2',3'-cyclic-nucleotide 2'-phosphodiesterase activity"/>
    <property type="evidence" value="ECO:0007669"/>
    <property type="project" value="UniProtKB-EC"/>
</dbReference>
<dbReference type="InterPro" id="IPR029052">
    <property type="entry name" value="Metallo-depent_PP-like"/>
</dbReference>
<dbReference type="AlphaFoldDB" id="A0AB94ID59"/>
<dbReference type="InterPro" id="IPR006179">
    <property type="entry name" value="5_nucleotidase/apyrase"/>
</dbReference>
<gene>
    <name evidence="14" type="ORF">O970_04035</name>
</gene>
<evidence type="ECO:0000259" key="13">
    <source>
        <dbReference type="Pfam" id="PF02872"/>
    </source>
</evidence>
<dbReference type="PANTHER" id="PTHR11575">
    <property type="entry name" value="5'-NUCLEOTIDASE-RELATED"/>
    <property type="match status" value="1"/>
</dbReference>
<dbReference type="GO" id="GO:0000166">
    <property type="term" value="F:nucleotide binding"/>
    <property type="evidence" value="ECO:0007669"/>
    <property type="project" value="UniProtKB-KW"/>
</dbReference>
<dbReference type="RefSeq" id="WP_024495877.1">
    <property type="nucleotide sequence ID" value="NZ_AWGA01000043.1"/>
</dbReference>
<dbReference type="EMBL" id="AWGA01000043">
    <property type="protein sequence ID" value="TEA27359.1"/>
    <property type="molecule type" value="Genomic_DNA"/>
</dbReference>
<evidence type="ECO:0000256" key="6">
    <source>
        <dbReference type="ARBA" id="ARBA00022723"/>
    </source>
</evidence>
<name>A0AB94ID59_9GAMM</name>
<keyword evidence="15" id="KW-1185">Reference proteome</keyword>
<keyword evidence="10" id="KW-0511">Multifunctional enzyme</keyword>
<comment type="catalytic activity">
    <reaction evidence="1">
        <text>a ribonucleoside 3'-phosphate + H2O = a ribonucleoside + phosphate</text>
        <dbReference type="Rhea" id="RHEA:10144"/>
        <dbReference type="ChEBI" id="CHEBI:13197"/>
        <dbReference type="ChEBI" id="CHEBI:15377"/>
        <dbReference type="ChEBI" id="CHEBI:18254"/>
        <dbReference type="ChEBI" id="CHEBI:43474"/>
        <dbReference type="EC" id="3.1.3.6"/>
    </reaction>
</comment>
<sequence length="651" mass="73429">MMKYNMFALIMGLLISPVYASTVDLRILETSDIHANMVDYDFYKDAHTERFGFTRTASLIRQAQAEFKNSVLVDNGDLIQGSPMADWAFSQQQWDNDRHPAMKALNTMNYTVGSLGNHEFNYGLDFLKKVLSGAQFPYINANIYDAKTHHPYFTPYVIINTPVVDRDGQKQILKIGYIGFVPPQIMQWDKNNLDGKVYVNDITETAKKFVPEMKADGADIIIAIAHSGLSTDPYKLMAENSVFYLSTVPDINAIMFGHTHSVFPGKSFDNLAGIDSQKGLVNGVPAVMPGQWGDHLGIIDLTLQKNGDHWQVIETRSEARPVFDTVKNQALVRADQTVTDVLANDFQHTRQYMNKVIGKTNHDLFSDLVLVQDNETIQLINDAQIDYVKQMIQGDPDLADLPVISAVAPFKAGSRKNDPTAYIEIPKGELTVKSVNDLYVYANTLAVVKIKGSDLKQWLECSAGMFNQIDTTNPKPQYLINWDGFRLYNFDIIDGGISYQIDVTKPARYDGNCQLINAQSERINHLEYQHKPIDPDQTFLLAANNYRAFSGIFPSTGVEHTVINSPDPVKEILTRYIMKQTEQYGQVSVKVDNNWQISPVHTTTPLDIRLETSPTEAAKTFIQHHARHPMTFIEHDSIGYAVYRINLQNNE</sequence>
<keyword evidence="9 11" id="KW-0378">Hydrolase</keyword>
<evidence type="ECO:0000256" key="9">
    <source>
        <dbReference type="ARBA" id="ARBA00022801"/>
    </source>
</evidence>